<dbReference type="Proteomes" id="UP000501830">
    <property type="component" value="Chromosome"/>
</dbReference>
<keyword evidence="1" id="KW-1133">Transmembrane helix</keyword>
<gene>
    <name evidence="4" type="ORF">G7058_09040</name>
</gene>
<dbReference type="InterPro" id="IPR006674">
    <property type="entry name" value="HD_domain"/>
</dbReference>
<dbReference type="CDD" id="cd00077">
    <property type="entry name" value="HDc"/>
    <property type="match status" value="1"/>
</dbReference>
<feature type="transmembrane region" description="Helical" evidence="1">
    <location>
        <begin position="29"/>
        <end position="48"/>
    </location>
</feature>
<proteinExistence type="predicted"/>
<dbReference type="AlphaFoldDB" id="A0A6G7WIX1"/>
<sequence length="331" mass="38280">MRRFLDTSSCRGESKIYKVIQKLIDRPEFLRRSFYWLLLTSMLLNGVIFRNNDYFSILFILLATNFGLAYSYKSPVFLFLVNVLVVTIRFFFIPIESLTLGIFITRVLTYYVVAVISAALMQHAIKIKNNQLELIKALSTALDYRDTYTMNHSLNVARYAVSIAEEMNLSRGSIDSIRTGALLHDIGKIGIPERILMKNGKLTDEEYKTIQSHAEIGYQMINHIDDYRKNGVLDIVRYHHERYDGTGYPEGLKGRDIPLFARIVAVADAFDAMTSKRVYRDEFDMAYTLDQLVKNKSKQFDPEITDAFLNVLNRNKEFKINEKTVSRSILE</sequence>
<dbReference type="Gene3D" id="1.10.3210.10">
    <property type="entry name" value="Hypothetical protein af1432"/>
    <property type="match status" value="1"/>
</dbReference>
<protein>
    <submittedName>
        <fullName evidence="4">HD-GYP domain-containing protein</fullName>
    </submittedName>
</protein>
<dbReference type="PROSITE" id="PS51831">
    <property type="entry name" value="HD"/>
    <property type="match status" value="1"/>
</dbReference>
<keyword evidence="1" id="KW-0472">Membrane</keyword>
<organism evidence="4 5">
    <name type="scientific">Jeotgalibaca porci</name>
    <dbReference type="NCBI Taxonomy" id="1868793"/>
    <lineage>
        <taxon>Bacteria</taxon>
        <taxon>Bacillati</taxon>
        <taxon>Bacillota</taxon>
        <taxon>Bacilli</taxon>
        <taxon>Lactobacillales</taxon>
        <taxon>Carnobacteriaceae</taxon>
        <taxon>Jeotgalibaca</taxon>
    </lineage>
</organism>
<evidence type="ECO:0000256" key="1">
    <source>
        <dbReference type="SAM" id="Phobius"/>
    </source>
</evidence>
<dbReference type="PANTHER" id="PTHR43155">
    <property type="entry name" value="CYCLIC DI-GMP PHOSPHODIESTERASE PA4108-RELATED"/>
    <property type="match status" value="1"/>
</dbReference>
<keyword evidence="5" id="KW-1185">Reference proteome</keyword>
<feature type="transmembrane region" description="Helical" evidence="1">
    <location>
        <begin position="77"/>
        <end position="95"/>
    </location>
</feature>
<keyword evidence="1" id="KW-0812">Transmembrane</keyword>
<dbReference type="SMART" id="SM00471">
    <property type="entry name" value="HDc"/>
    <property type="match status" value="1"/>
</dbReference>
<dbReference type="SUPFAM" id="SSF109604">
    <property type="entry name" value="HD-domain/PDEase-like"/>
    <property type="match status" value="1"/>
</dbReference>
<feature type="domain" description="HD" evidence="2">
    <location>
        <begin position="149"/>
        <end position="273"/>
    </location>
</feature>
<feature type="domain" description="HD-GYP" evidence="3">
    <location>
        <begin position="127"/>
        <end position="324"/>
    </location>
</feature>
<dbReference type="InterPro" id="IPR037522">
    <property type="entry name" value="HD_GYP_dom"/>
</dbReference>
<dbReference type="PROSITE" id="PS51832">
    <property type="entry name" value="HD_GYP"/>
    <property type="match status" value="1"/>
</dbReference>
<reference evidence="4 5" key="1">
    <citation type="journal article" date="2017" name="Int. J. Syst. Evol. Microbiol.">
        <title>Jeotgalibaca porci sp. nov. and Jeotgalibaca arthritidis sp. nov., isolated from pigs, and emended description of the genus Jeotgalibaca.</title>
        <authorList>
            <person name="Zamora L."/>
            <person name="Perez-Sancho M."/>
            <person name="Dominguez L."/>
            <person name="Fernandez-Garayzabal J.F."/>
            <person name="Vela A.I."/>
        </authorList>
    </citation>
    <scope>NUCLEOTIDE SEQUENCE [LARGE SCALE GENOMIC DNA]</scope>
    <source>
        <strain evidence="4 5">CCUG 69148</strain>
    </source>
</reference>
<feature type="transmembrane region" description="Helical" evidence="1">
    <location>
        <begin position="101"/>
        <end position="121"/>
    </location>
</feature>
<evidence type="ECO:0000259" key="3">
    <source>
        <dbReference type="PROSITE" id="PS51832"/>
    </source>
</evidence>
<accession>A0A6G7WIX1</accession>
<dbReference type="PANTHER" id="PTHR43155:SF2">
    <property type="entry name" value="CYCLIC DI-GMP PHOSPHODIESTERASE PA4108"/>
    <property type="match status" value="1"/>
</dbReference>
<dbReference type="EMBL" id="CP049889">
    <property type="protein sequence ID" value="QIK52167.1"/>
    <property type="molecule type" value="Genomic_DNA"/>
</dbReference>
<dbReference type="KEGG" id="jpo:G7058_09040"/>
<dbReference type="NCBIfam" id="TIGR00277">
    <property type="entry name" value="HDIG"/>
    <property type="match status" value="1"/>
</dbReference>
<feature type="transmembrane region" description="Helical" evidence="1">
    <location>
        <begin position="54"/>
        <end position="70"/>
    </location>
</feature>
<dbReference type="InterPro" id="IPR006675">
    <property type="entry name" value="HDIG_dom"/>
</dbReference>
<evidence type="ECO:0000313" key="5">
    <source>
        <dbReference type="Proteomes" id="UP000501830"/>
    </source>
</evidence>
<dbReference type="InterPro" id="IPR003607">
    <property type="entry name" value="HD/PDEase_dom"/>
</dbReference>
<dbReference type="Pfam" id="PF13487">
    <property type="entry name" value="HD_5"/>
    <property type="match status" value="1"/>
</dbReference>
<name>A0A6G7WIX1_9LACT</name>
<evidence type="ECO:0000313" key="4">
    <source>
        <dbReference type="EMBL" id="QIK52167.1"/>
    </source>
</evidence>
<evidence type="ECO:0000259" key="2">
    <source>
        <dbReference type="PROSITE" id="PS51831"/>
    </source>
</evidence>